<comment type="function">
    <text evidence="6">Controls stomatal patterning.</text>
</comment>
<evidence type="ECO:0000256" key="4">
    <source>
        <dbReference type="ARBA" id="ARBA00022729"/>
    </source>
</evidence>
<evidence type="ECO:0000259" key="8">
    <source>
        <dbReference type="PROSITE" id="PS50800"/>
    </source>
</evidence>
<feature type="compositionally biased region" description="Basic and acidic residues" evidence="7">
    <location>
        <begin position="766"/>
        <end position="784"/>
    </location>
</feature>
<evidence type="ECO:0000256" key="3">
    <source>
        <dbReference type="ARBA" id="ARBA00022525"/>
    </source>
</evidence>
<feature type="compositionally biased region" description="Low complexity" evidence="7">
    <location>
        <begin position="597"/>
        <end position="606"/>
    </location>
</feature>
<dbReference type="GO" id="GO:0010052">
    <property type="term" value="P:guard cell differentiation"/>
    <property type="evidence" value="ECO:0000318"/>
    <property type="project" value="GO_Central"/>
</dbReference>
<dbReference type="RefSeq" id="XP_044985568.1">
    <property type="nucleotide sequence ID" value="XM_045129633.1"/>
</dbReference>
<dbReference type="Pfam" id="PF02037">
    <property type="entry name" value="SAP"/>
    <property type="match status" value="1"/>
</dbReference>
<evidence type="ECO:0000256" key="5">
    <source>
        <dbReference type="ARBA" id="ARBA00023157"/>
    </source>
</evidence>
<comment type="subcellular location">
    <subcellularLocation>
        <location evidence="1 6">Secreted</location>
    </subcellularLocation>
</comment>
<feature type="compositionally biased region" description="Basic and acidic residues" evidence="7">
    <location>
        <begin position="1431"/>
        <end position="1440"/>
    </location>
</feature>
<dbReference type="Gramene" id="HORVU.MOREX.r3.5HG0454480.1">
    <property type="protein sequence ID" value="HORVU.MOREX.r3.5HG0454480.1"/>
    <property type="gene ID" value="HORVU.MOREX.r3.5HG0454480"/>
</dbReference>
<keyword evidence="4" id="KW-0732">Signal</keyword>
<feature type="compositionally biased region" description="Basic and acidic residues" evidence="7">
    <location>
        <begin position="1888"/>
        <end position="1902"/>
    </location>
</feature>
<dbReference type="InterPro" id="IPR003034">
    <property type="entry name" value="SAP_dom"/>
</dbReference>
<feature type="compositionally biased region" description="Basic and acidic residues" evidence="7">
    <location>
        <begin position="607"/>
        <end position="622"/>
    </location>
</feature>
<feature type="compositionally biased region" description="Basic and acidic residues" evidence="7">
    <location>
        <begin position="252"/>
        <end position="266"/>
    </location>
</feature>
<feature type="region of interest" description="Disordered" evidence="7">
    <location>
        <begin position="175"/>
        <end position="276"/>
    </location>
</feature>
<dbReference type="KEGG" id="hvg:123452901"/>
<feature type="region of interest" description="Disordered" evidence="7">
    <location>
        <begin position="2789"/>
        <end position="2808"/>
    </location>
</feature>
<evidence type="ECO:0000256" key="7">
    <source>
        <dbReference type="SAM" id="MobiDB-lite"/>
    </source>
</evidence>
<feature type="compositionally biased region" description="Low complexity" evidence="7">
    <location>
        <begin position="216"/>
        <end position="231"/>
    </location>
</feature>
<reference evidence="10" key="1">
    <citation type="journal article" date="2012" name="Nature">
        <title>A physical, genetic and functional sequence assembly of the barley genome.</title>
        <authorList>
            <consortium name="The International Barley Genome Sequencing Consortium"/>
            <person name="Mayer K.F."/>
            <person name="Waugh R."/>
            <person name="Brown J.W."/>
            <person name="Schulman A."/>
            <person name="Langridge P."/>
            <person name="Platzer M."/>
            <person name="Fincher G.B."/>
            <person name="Muehlbauer G.J."/>
            <person name="Sato K."/>
            <person name="Close T.J."/>
            <person name="Wise R.P."/>
            <person name="Stein N."/>
        </authorList>
    </citation>
    <scope>NUCLEOTIDE SEQUENCE [LARGE SCALE GENOMIC DNA]</scope>
    <source>
        <strain evidence="10">cv. Morex</strain>
    </source>
</reference>
<dbReference type="PROSITE" id="PS50800">
    <property type="entry name" value="SAP"/>
    <property type="match status" value="1"/>
</dbReference>
<feature type="region of interest" description="Disordered" evidence="7">
    <location>
        <begin position="1367"/>
        <end position="1466"/>
    </location>
</feature>
<name>A0A8I6YPZ0_HORVV</name>
<evidence type="ECO:0000256" key="1">
    <source>
        <dbReference type="ARBA" id="ARBA00004613"/>
    </source>
</evidence>
<dbReference type="Proteomes" id="UP000011116">
    <property type="component" value="Chromosome 5H"/>
</dbReference>
<feature type="region of interest" description="Disordered" evidence="7">
    <location>
        <begin position="1879"/>
        <end position="1902"/>
    </location>
</feature>
<feature type="region of interest" description="Disordered" evidence="7">
    <location>
        <begin position="765"/>
        <end position="942"/>
    </location>
</feature>
<keyword evidence="3 6" id="KW-0964">Secreted</keyword>
<feature type="region of interest" description="Disordered" evidence="7">
    <location>
        <begin position="2498"/>
        <end position="2522"/>
    </location>
</feature>
<feature type="region of interest" description="Disordered" evidence="7">
    <location>
        <begin position="640"/>
        <end position="731"/>
    </location>
</feature>
<evidence type="ECO:0000256" key="6">
    <source>
        <dbReference type="RuleBase" id="RU367102"/>
    </source>
</evidence>
<evidence type="ECO:0000256" key="2">
    <source>
        <dbReference type="ARBA" id="ARBA00008127"/>
    </source>
</evidence>
<feature type="region of interest" description="Disordered" evidence="7">
    <location>
        <begin position="591"/>
        <end position="623"/>
    </location>
</feature>
<sequence length="2808" mass="304560">MDFAAMKRRELQALCKEHGLKANGSNADLAARLAATLPISGGAEEDAVGVVVGKGCLKRSSGGAIGGDSDAAKKVTFVLEEEEEEEEAEVGDRRRRSQLLLSPVVARTRGRRRAEGALSLAEEAGGEGRTTRSQVGSDSADESDGGKAGADAVTRRHTRNAANLGAGDVVERVAGAAGRKTPAKSEQQEVDAGEAVGKKHQLKRKTRENEADDVDVSVQVGVSRRSARASALQSEPAAAPSPVVHNKRGRKKAGDIKEQDRVKEQPTEIQHVGRRSGSVVVTPLTPAVSENKRSRSKVLEGKTAVEKVADVEISGRTTRSSSVAADATSPIVVVNKRRKKESVCSDEGPHTVPDVTNGAPVTRVLRNRAIQTVGSTDLKVAQPTMLNSAKDGVEDGVAKRGGHVGSKKRKMPNGRATVATNGGEIPFSDSNGKASAMDMHLEIPGPVRRSMRKSVVPLFLEHETKGMHGDVEIKETVTKPVGRSTRRSVAPVILEKECKGLTKPVEIKATVTKPVGRSNRRSVAPITLEKQCKGLTKEMVPQAHVKGPAKKSVVLSMTEKGRKSIVTDMIPEARAGRSTRKPALAIVNSKKNDHCEAASSEKSSSAKSEELEKQQTVKEPVRRLTRKSFVPAVLEKDRKVVPAEMNPDTQVNNENGDHTNMECAKGEHLEKQLVVKEPSRRSTHESVAPHVMEKEIKGLQEESKSEDPVSTSVRKLAGPNAVDKQSKDHREIVPHVIEKEINGSQEESKPDVPVRTVCKLAGPNVVDKESKYHTEIVRREESSVRPRSAQTRHSVQNDASLRHTRYRSSKLAISPLQSKPTASKGRLTKRSGTASLEEVMPPEEQKEEQIAHGVDTSDTIDVASANSLESGVLPSPAEKSDLRDSQLKSQPEGTVVDSSISLGKDVSNSLESGVLPSPAEKSDLRDSQLKSQPEGTVVDSSISLGKDVSTSLEFELESPVVGTTDTEKPSSDLTIPDCKHVGDLSEEALDSTENDAGRCSPDLGNIEGPDTHNTSPSFKNGIEESDVHKVECQVETVASLKPDSYQGSDEYSTRVEESVGLMFSSQHNNEQEGFTVSTLRKDWVASVQLYSSEDVHHTVRDVTRKDGICYKEEKTALIPSDINALHEKSHADEPAEHVSGVSGALFRISQSTTIVDEVNSDSSQLESVDALDNHIVSSNTKGLQKDNIEECNLYNARVTEGIHASVMSEAERVAVPETLALHELLKRNLEGDDLEVQSFNHCEDESPKQSTCEGQSFLGSGICQTVSQRYTDLVCVKDHEDECNQHSEDQLTSGILGSGMSEPALVERSEIGMALFPAAETSPFSDEQLNTKLEGNAEQSLISDKDSSNITLTDFLGKNHLSSFKGPIMDPWHDQELPNDMPAPKPPEESAVFLDDKVSGSVQSRSSDKDGSNISDTGSLGNKNLSSMKDPSMDPCHDQELPSDLSMDPCHDQEPPSDMPAPKSPEDLAACMDERVSGSVGICQTSASIVKGNHIAMDPHCAVKQVDNLSQSAAALLRNRKRTPCKPDGLEPLSDDLFVIDSSTPMEPLLAEAGLKVGSPDKKLPMEQVQQDDLQVQEGTVEKPSLDSATSESKHECILPDKAGYLSLKNEIYPSSIEQSLSSQDDVQVEAGTLKETALGSTTPECKDEYEFLDEADPHSLKHERGSLIVEQSPFSLPKTLFSQGSVEEPSECVVLSSARVQSENGVCESNSGSDRDTSVDFSAVSKSKDCLDTSEQDKENEGLTEASHQQGDLQVQEDTVERTVLGSDVPECKHECGLPAEAEPRSLMNQRSSIEQSAFAVQSLISKEDVQVQGIVEKTVVGSATPECKHECVSPDKAGPRSLKNARYPSSIEQSKFHLLSPSSQDDVQAQEGTLDKTALGSATPGCKDEYGFPDEADPHSLKHERGSLIVEQSPFSLPKTLFLQESVEEPSECVVLSSVRVQAENGVCEANLGSDHDTIAYFKAVSKSGDFQDTSEQDGENEGLTEASHGLEQVATGQLDLEAVNIMEDADSEEVAYDEENKKLVHPTDMNSLCEKIIVSRPVEHASGLGDSLLSRSLIPSTDNNDVLLSSNPCLFESTNFLDEIDSSNTKALQQGLKKQQCDECKEYQIPFEAGINDMIETGTEKDRDSGVPPLPSEQTSNILMERLNTKLLGTEAPEFDLSCDKDGSDYLETEPAVNNVCRNILMDYSLPKDCSTDDYQQMGLFEDLSEQKSPDNASVCWEDSDPRGVSATIEKPSPSFDLAIPDFKHEGALAEEAVYSMKNNTESCSRDHRRSSIGLHHLFLQESLTGSDLPGDLVLPSTENEDGSNTCHAEKIPGFKHEGALSDEAVYSLKNTESSSRDQRRLSIGLHHLFLQESFKGSDVHDDLVLPSTENEDDSNTRHAEKMVSSEPDSHQGSRVDLSMVEEIKGLFSSQRDYEQEGFLSSSHKTENVASAQLDISEDRNLMRRDIITEVICKEEEKRELIPSLDTDTPCGISHTDEPDEQQITLLQAAETSASADKQLSSESAEDEFKEHNVSSEVTSGIFGVGSVKSNLFHLHEDSHTNPIQGKDLPNDLSAPKSPVQSTTGQAESLLGSGLCHTVVRRSTEEIHTKLQHKRKEECSEYIDDQATLMSERALFGGSVSGMTLLPTAEPSSLPEEQFDPEPECDGFEEPDCSYDEDASYLFGSGSVKNNVPHLGHKEEYYEHSDDPYISGMPKPSLNGESESGVALLPAEETPALTNEHLNFKMEEPSLYFDIDISDMSDTGLMENDNLSSLPKENYMETWKQGEISIGTSAAKSLGESAVCSDDKVPGSGGTCQTSGR</sequence>
<comment type="similarity">
    <text evidence="2 6">Belongs to the plant cysteine rich small secretory peptide family. Epidermal patterning factor subfamily.</text>
</comment>
<feature type="compositionally biased region" description="Polar residues" evidence="7">
    <location>
        <begin position="929"/>
        <end position="942"/>
    </location>
</feature>
<feature type="compositionally biased region" description="Basic and acidic residues" evidence="7">
    <location>
        <begin position="2382"/>
        <end position="2401"/>
    </location>
</feature>
<feature type="region of interest" description="Disordered" evidence="7">
    <location>
        <begin position="1704"/>
        <end position="1756"/>
    </location>
</feature>
<feature type="compositionally biased region" description="Polar residues" evidence="7">
    <location>
        <begin position="1747"/>
        <end position="1756"/>
    </location>
</feature>
<dbReference type="OrthoDB" id="658285at2759"/>
<gene>
    <name evidence="9" type="primary">LOC123452901</name>
</gene>
<feature type="compositionally biased region" description="Basic and acidic residues" evidence="7">
    <location>
        <begin position="655"/>
        <end position="684"/>
    </location>
</feature>
<dbReference type="InterPro" id="IPR039455">
    <property type="entry name" value="EPFL"/>
</dbReference>
<keyword evidence="6" id="KW-0217">Developmental protein</keyword>
<dbReference type="GeneID" id="123452901"/>
<feature type="domain" description="SAP" evidence="8">
    <location>
        <begin position="3"/>
        <end position="37"/>
    </location>
</feature>
<feature type="compositionally biased region" description="Polar residues" evidence="7">
    <location>
        <begin position="2498"/>
        <end position="2510"/>
    </location>
</feature>
<feature type="region of interest" description="Disordered" evidence="7">
    <location>
        <begin position="111"/>
        <end position="159"/>
    </location>
</feature>
<organism evidence="9 10">
    <name type="scientific">Hordeum vulgare subsp. vulgare</name>
    <name type="common">Domesticated barley</name>
    <dbReference type="NCBI Taxonomy" id="112509"/>
    <lineage>
        <taxon>Eukaryota</taxon>
        <taxon>Viridiplantae</taxon>
        <taxon>Streptophyta</taxon>
        <taxon>Embryophyta</taxon>
        <taxon>Tracheophyta</taxon>
        <taxon>Spermatophyta</taxon>
        <taxon>Magnoliopsida</taxon>
        <taxon>Liliopsida</taxon>
        <taxon>Poales</taxon>
        <taxon>Poaceae</taxon>
        <taxon>BOP clade</taxon>
        <taxon>Pooideae</taxon>
        <taxon>Triticodae</taxon>
        <taxon>Triticeae</taxon>
        <taxon>Hordeinae</taxon>
        <taxon>Hordeum</taxon>
    </lineage>
</organism>
<dbReference type="SMART" id="SM00513">
    <property type="entry name" value="SAP"/>
    <property type="match status" value="1"/>
</dbReference>
<feature type="region of interest" description="Disordered" evidence="7">
    <location>
        <begin position="959"/>
        <end position="978"/>
    </location>
</feature>
<feature type="compositionally biased region" description="Basic and acidic residues" evidence="7">
    <location>
        <begin position="691"/>
        <end position="707"/>
    </location>
</feature>
<keyword evidence="10" id="KW-1185">Reference proteome</keyword>
<feature type="region of interest" description="Disordered" evidence="7">
    <location>
        <begin position="2545"/>
        <end position="2576"/>
    </location>
</feature>
<evidence type="ECO:0000313" key="10">
    <source>
        <dbReference type="Proteomes" id="UP000011116"/>
    </source>
</evidence>
<feature type="compositionally biased region" description="Polar residues" evidence="7">
    <location>
        <begin position="856"/>
        <end position="869"/>
    </location>
</feature>
<feature type="region of interest" description="Disordered" evidence="7">
    <location>
        <begin position="2370"/>
        <end position="2402"/>
    </location>
</feature>
<dbReference type="EnsemblPlants" id="HORVU.MOREX.r3.5HG0454480.1">
    <property type="protein sequence ID" value="HORVU.MOREX.r3.5HG0454480.1"/>
    <property type="gene ID" value="HORVU.MOREX.r3.5HG0454480"/>
</dbReference>
<dbReference type="PANTHER" id="PTHR33109">
    <property type="entry name" value="EPIDERMAL PATTERNING FACTOR-LIKE PROTEIN 4"/>
    <property type="match status" value="1"/>
</dbReference>
<reference evidence="9" key="2">
    <citation type="submission" date="2020-10" db="EMBL/GenBank/DDBJ databases">
        <authorList>
            <person name="Scholz U."/>
            <person name="Mascher M."/>
            <person name="Fiebig A."/>
        </authorList>
    </citation>
    <scope>NUCLEOTIDE SEQUENCE [LARGE SCALE GENOMIC DNA]</scope>
    <source>
        <strain evidence="9">cv. Morex</strain>
    </source>
</reference>
<dbReference type="PANTHER" id="PTHR33109:SF74">
    <property type="entry name" value="EPIDERMAL PATTERNING FACTOR-LIKE PROTEIN"/>
    <property type="match status" value="1"/>
</dbReference>
<feature type="compositionally biased region" description="Polar residues" evidence="7">
    <location>
        <begin position="1704"/>
        <end position="1713"/>
    </location>
</feature>
<feature type="compositionally biased region" description="Polar residues" evidence="7">
    <location>
        <begin position="789"/>
        <end position="799"/>
    </location>
</feature>
<feature type="compositionally biased region" description="Polar residues" evidence="7">
    <location>
        <begin position="887"/>
        <end position="911"/>
    </location>
</feature>
<keyword evidence="5" id="KW-1015">Disulfide bond</keyword>
<feature type="compositionally biased region" description="Polar residues" evidence="7">
    <location>
        <begin position="1412"/>
        <end position="1429"/>
    </location>
</feature>
<feature type="compositionally biased region" description="Basic and acidic residues" evidence="7">
    <location>
        <begin position="1727"/>
        <end position="1742"/>
    </location>
</feature>
<proteinExistence type="inferred from homology"/>
<accession>A0A8I6YPZ0</accession>
<dbReference type="GO" id="GO:0005576">
    <property type="term" value="C:extracellular region"/>
    <property type="evidence" value="ECO:0007669"/>
    <property type="project" value="UniProtKB-SubCell"/>
</dbReference>
<evidence type="ECO:0000313" key="9">
    <source>
        <dbReference type="EnsemblPlants" id="HORVU.MOREX.r3.5HG0454480.1"/>
    </source>
</evidence>
<dbReference type="Gramene" id="HORVU.MOREX.r2.5HG0376230.1">
    <property type="protein sequence ID" value="HORVU.MOREX.r2.5HG0376230.1"/>
    <property type="gene ID" value="HORVU.MOREX.r2.5HG0376230"/>
</dbReference>
<reference evidence="9" key="3">
    <citation type="submission" date="2022-01" db="UniProtKB">
        <authorList>
            <consortium name="EnsemblPlants"/>
        </authorList>
    </citation>
    <scope>IDENTIFICATION</scope>
    <source>
        <strain evidence="9">subsp. vulgare</strain>
    </source>
</reference>
<protein>
    <recommendedName>
        <fullName evidence="6">Epidermal patterning factor-like protein</fullName>
    </recommendedName>
</protein>